<evidence type="ECO:0000313" key="1">
    <source>
        <dbReference type="EMBL" id="KAI6087686.1"/>
    </source>
</evidence>
<accession>A0ACC0D4T6</accession>
<keyword evidence="2" id="KW-1185">Reference proteome</keyword>
<dbReference type="Proteomes" id="UP001497680">
    <property type="component" value="Unassembled WGS sequence"/>
</dbReference>
<comment type="caution">
    <text evidence="1">The sequence shown here is derived from an EMBL/GenBank/DDBJ whole genome shotgun (WGS) entry which is preliminary data.</text>
</comment>
<gene>
    <name evidence="1" type="ORF">F4821DRAFT_235691</name>
</gene>
<dbReference type="EMBL" id="MU394306">
    <property type="protein sequence ID" value="KAI6087686.1"/>
    <property type="molecule type" value="Genomic_DNA"/>
</dbReference>
<protein>
    <submittedName>
        <fullName evidence="1">Uncharacterized protein</fullName>
    </submittedName>
</protein>
<sequence length="657" mass="73241">MESDTRSKRLAIARRSCDQCRSRKIGCDRDSPCSNCVSARLDCTHSAVAISAKAPKQRVLISAQYEQKIDDIAKGIDGIKLLLQGLNLPTDALQFERTSTRHLDPASSLQLSIGDQPSSFSEAETPWDHSAHIIDFVKAVVQDRGSCDVGPEESEVLSSLRGLVRALDYPTANQNSSIAEATLSKHSHASSSMPPIEAVVRVLRWAKDHEDYTRIAWISRIFPLQTFSEVCQKVYFPIDDYSNVEYIIANGVLSHLFAEHVVISGLSDYREYCQLCLRNLHVALSQLPLLLPASTEVIAALTLAAYNSIENSKATVAWTYVSAASDLCQRLGYHRLRPPREIEPTVRTTQENLFWTVYRLEKGLSLRFGRSSSIHDAEITLPIDVNELRSTKLARIIGKVYDRLYSPAGLCRSIDDRGCVAEELAEELRNLLNQTHVEIRDASSQPNDGESDPMRIVYLRCELVCQSSLLALILRAIPAEPTSVSGVSDECVAVAREVMERHQQCIMEVSACKNDPFMVTKYINWGLLHTPFVPFSILFTRAVQFLDLADLALLDRFATSLKPGEAAQESSTHPYRLYELLCQTARLYINSRTSSLMSSTLTSDLTTLLDDSALLGMGLVAAEGGTSEFDESQMYGLSDWYYDNQQLMNLMDSDVNF</sequence>
<name>A0ACC0D4T6_9PEZI</name>
<proteinExistence type="predicted"/>
<evidence type="ECO:0000313" key="2">
    <source>
        <dbReference type="Proteomes" id="UP001497680"/>
    </source>
</evidence>
<organism evidence="1 2">
    <name type="scientific">Hypoxylon rubiginosum</name>
    <dbReference type="NCBI Taxonomy" id="110542"/>
    <lineage>
        <taxon>Eukaryota</taxon>
        <taxon>Fungi</taxon>
        <taxon>Dikarya</taxon>
        <taxon>Ascomycota</taxon>
        <taxon>Pezizomycotina</taxon>
        <taxon>Sordariomycetes</taxon>
        <taxon>Xylariomycetidae</taxon>
        <taxon>Xylariales</taxon>
        <taxon>Hypoxylaceae</taxon>
        <taxon>Hypoxylon</taxon>
    </lineage>
</organism>
<reference evidence="1 2" key="1">
    <citation type="journal article" date="2022" name="New Phytol.">
        <title>Ecological generalism drives hyperdiversity of secondary metabolite gene clusters in xylarialean endophytes.</title>
        <authorList>
            <person name="Franco M.E.E."/>
            <person name="Wisecaver J.H."/>
            <person name="Arnold A.E."/>
            <person name="Ju Y.M."/>
            <person name="Slot J.C."/>
            <person name="Ahrendt S."/>
            <person name="Moore L.P."/>
            <person name="Eastman K.E."/>
            <person name="Scott K."/>
            <person name="Konkel Z."/>
            <person name="Mondo S.J."/>
            <person name="Kuo A."/>
            <person name="Hayes R.D."/>
            <person name="Haridas S."/>
            <person name="Andreopoulos B."/>
            <person name="Riley R."/>
            <person name="LaButti K."/>
            <person name="Pangilinan J."/>
            <person name="Lipzen A."/>
            <person name="Amirebrahimi M."/>
            <person name="Yan J."/>
            <person name="Adam C."/>
            <person name="Keymanesh K."/>
            <person name="Ng V."/>
            <person name="Louie K."/>
            <person name="Northen T."/>
            <person name="Drula E."/>
            <person name="Henrissat B."/>
            <person name="Hsieh H.M."/>
            <person name="Youens-Clark K."/>
            <person name="Lutzoni F."/>
            <person name="Miadlikowska J."/>
            <person name="Eastwood D.C."/>
            <person name="Hamelin R.C."/>
            <person name="Grigoriev I.V."/>
            <person name="U'Ren J.M."/>
        </authorList>
    </citation>
    <scope>NUCLEOTIDE SEQUENCE [LARGE SCALE GENOMIC DNA]</scope>
    <source>
        <strain evidence="1 2">ER1909</strain>
    </source>
</reference>